<dbReference type="Gene3D" id="1.10.10.10">
    <property type="entry name" value="Winged helix-like DNA-binding domain superfamily/Winged helix DNA-binding domain"/>
    <property type="match status" value="1"/>
</dbReference>
<dbReference type="SMART" id="SM00849">
    <property type="entry name" value="Lactamase_B"/>
    <property type="match status" value="1"/>
</dbReference>
<name>A0A6J6RWM6_9ZZZZ</name>
<evidence type="ECO:0000259" key="1">
    <source>
        <dbReference type="SMART" id="SM00849"/>
    </source>
</evidence>
<dbReference type="Pfam" id="PF00753">
    <property type="entry name" value="Lactamase_B"/>
    <property type="match status" value="1"/>
</dbReference>
<dbReference type="InterPro" id="IPR001279">
    <property type="entry name" value="Metallo-B-lactamas"/>
</dbReference>
<dbReference type="AlphaFoldDB" id="A0A6J6RWM6"/>
<dbReference type="SUPFAM" id="SSF56281">
    <property type="entry name" value="Metallo-hydrolase/oxidoreductase"/>
    <property type="match status" value="1"/>
</dbReference>
<dbReference type="PANTHER" id="PTHR23131">
    <property type="entry name" value="ENDORIBONUCLEASE LACTB2"/>
    <property type="match status" value="1"/>
</dbReference>
<sequence>MATVVPHVREFAAVPGLTYSVSPHIRRVLANNPSAFTFHGTGTYIVGWGKVAVIDPGPRDTAHVKALLRALRGEKVVAILVTHTHGDHSPAAAMLRNAGIDAPVYAFGPHPLTSEAEEKGEAEGKVEERSDLTFVPDVLVTTGDVIEGPGWTFDVLHTPGHISNHLCFGYREENVLFSGDHIMGWSTSIIPPPDGDVADYLASLDLVLEHDYDALWPTHGGPVREVHTYVRALHAHRLEREQQILDLLADATKPMKVPTMVKRIYVGYPKELHKPAARSVLAHLVKLVREGRVTCNKPEPMMAATYRLASA</sequence>
<dbReference type="EMBL" id="CAFBMH010000001">
    <property type="protein sequence ID" value="CAB4888459.1"/>
    <property type="molecule type" value="Genomic_DNA"/>
</dbReference>
<dbReference type="InterPro" id="IPR041516">
    <property type="entry name" value="LACTB2_WH"/>
</dbReference>
<dbReference type="PANTHER" id="PTHR23131:SF0">
    <property type="entry name" value="ENDORIBONUCLEASE LACTB2"/>
    <property type="match status" value="1"/>
</dbReference>
<proteinExistence type="predicted"/>
<dbReference type="Pfam" id="PF17778">
    <property type="entry name" value="WHD_BLACT"/>
    <property type="match status" value="1"/>
</dbReference>
<dbReference type="InterPro" id="IPR036866">
    <property type="entry name" value="RibonucZ/Hydroxyglut_hydro"/>
</dbReference>
<dbReference type="EMBL" id="CAEZYR010000004">
    <property type="protein sequence ID" value="CAB4726861.1"/>
    <property type="molecule type" value="Genomic_DNA"/>
</dbReference>
<protein>
    <submittedName>
        <fullName evidence="2">Unannotated protein</fullName>
    </submittedName>
</protein>
<evidence type="ECO:0000313" key="2">
    <source>
        <dbReference type="EMBL" id="CAB4726861.1"/>
    </source>
</evidence>
<reference evidence="2" key="1">
    <citation type="submission" date="2020-05" db="EMBL/GenBank/DDBJ databases">
        <authorList>
            <person name="Chiriac C."/>
            <person name="Salcher M."/>
            <person name="Ghai R."/>
            <person name="Kavagutti S V."/>
        </authorList>
    </citation>
    <scope>NUCLEOTIDE SEQUENCE</scope>
</reference>
<accession>A0A6J6RWM6</accession>
<gene>
    <name evidence="2" type="ORF">UFOPK2754_00214</name>
    <name evidence="3" type="ORF">UFOPK3543_00033</name>
</gene>
<dbReference type="CDD" id="cd16278">
    <property type="entry name" value="metallo-hydrolase-like_MBL-fold"/>
    <property type="match status" value="1"/>
</dbReference>
<dbReference type="Gene3D" id="3.60.15.10">
    <property type="entry name" value="Ribonuclease Z/Hydroxyacylglutathione hydrolase-like"/>
    <property type="match status" value="1"/>
</dbReference>
<dbReference type="InterPro" id="IPR050662">
    <property type="entry name" value="Sec-metab_biosynth-thioest"/>
</dbReference>
<dbReference type="InterPro" id="IPR036388">
    <property type="entry name" value="WH-like_DNA-bd_sf"/>
</dbReference>
<evidence type="ECO:0000313" key="3">
    <source>
        <dbReference type="EMBL" id="CAB4888459.1"/>
    </source>
</evidence>
<feature type="domain" description="Metallo-beta-lactamase" evidence="1">
    <location>
        <begin position="39"/>
        <end position="219"/>
    </location>
</feature>
<organism evidence="2">
    <name type="scientific">freshwater metagenome</name>
    <dbReference type="NCBI Taxonomy" id="449393"/>
    <lineage>
        <taxon>unclassified sequences</taxon>
        <taxon>metagenomes</taxon>
        <taxon>ecological metagenomes</taxon>
    </lineage>
</organism>